<dbReference type="EMBL" id="JAAGNX010000002">
    <property type="protein sequence ID" value="NDV62682.1"/>
    <property type="molecule type" value="Genomic_DNA"/>
</dbReference>
<dbReference type="Proteomes" id="UP000478417">
    <property type="component" value="Unassembled WGS sequence"/>
</dbReference>
<keyword evidence="1" id="KW-0812">Transmembrane</keyword>
<dbReference type="AlphaFoldDB" id="A0A6B2M2Z4"/>
<evidence type="ECO:0000313" key="3">
    <source>
        <dbReference type="Proteomes" id="UP000478417"/>
    </source>
</evidence>
<gene>
    <name evidence="2" type="ORF">G0Q06_09490</name>
</gene>
<dbReference type="RefSeq" id="WP_163965008.1">
    <property type="nucleotide sequence ID" value="NZ_JAAGNX010000002.1"/>
</dbReference>
<comment type="caution">
    <text evidence="2">The sequence shown here is derived from an EMBL/GenBank/DDBJ whole genome shotgun (WGS) entry which is preliminary data.</text>
</comment>
<reference evidence="2 3" key="1">
    <citation type="submission" date="2020-02" db="EMBL/GenBank/DDBJ databases">
        <title>Albibacoteraceae fam. nov., the first described family within the subdivision 4 Verrucomicrobia.</title>
        <authorList>
            <person name="Xi F."/>
        </authorList>
    </citation>
    <scope>NUCLEOTIDE SEQUENCE [LARGE SCALE GENOMIC DNA]</scope>
    <source>
        <strain evidence="2 3">CK1056</strain>
    </source>
</reference>
<proteinExistence type="predicted"/>
<feature type="transmembrane region" description="Helical" evidence="1">
    <location>
        <begin position="81"/>
        <end position="103"/>
    </location>
</feature>
<accession>A0A6B2M2Z4</accession>
<name>A0A6B2M2Z4_9BACT</name>
<evidence type="ECO:0000256" key="1">
    <source>
        <dbReference type="SAM" id="Phobius"/>
    </source>
</evidence>
<sequence>MKQAPEDHSQHLQAFEQWLSESRIQARPGMLSRIRNRIAAQDTEFEQRIDSLFAQDPTLGDPQMVAKVRARIEPKQDQEKIIWFQWLTPVAAALVLGIAFFSFQNKAPQAPMPQEAQVVISSPAALSDDPEITRIFALAANLQGASDMSRLQSVDDLAFLFE</sequence>
<keyword evidence="1" id="KW-1133">Transmembrane helix</keyword>
<keyword evidence="1" id="KW-0472">Membrane</keyword>
<evidence type="ECO:0000313" key="2">
    <source>
        <dbReference type="EMBL" id="NDV62682.1"/>
    </source>
</evidence>
<organism evidence="2 3">
    <name type="scientific">Oceanipulchritudo coccoides</name>
    <dbReference type="NCBI Taxonomy" id="2706888"/>
    <lineage>
        <taxon>Bacteria</taxon>
        <taxon>Pseudomonadati</taxon>
        <taxon>Verrucomicrobiota</taxon>
        <taxon>Opitutia</taxon>
        <taxon>Puniceicoccales</taxon>
        <taxon>Oceanipulchritudinaceae</taxon>
        <taxon>Oceanipulchritudo</taxon>
    </lineage>
</organism>
<keyword evidence="3" id="KW-1185">Reference proteome</keyword>
<protein>
    <submittedName>
        <fullName evidence="2">Uncharacterized protein</fullName>
    </submittedName>
</protein>